<organism evidence="1">
    <name type="scientific">Ditylum brightwellii</name>
    <dbReference type="NCBI Taxonomy" id="49249"/>
    <lineage>
        <taxon>Eukaryota</taxon>
        <taxon>Sar</taxon>
        <taxon>Stramenopiles</taxon>
        <taxon>Ochrophyta</taxon>
        <taxon>Bacillariophyta</taxon>
        <taxon>Mediophyceae</taxon>
        <taxon>Lithodesmiophycidae</taxon>
        <taxon>Lithodesmiales</taxon>
        <taxon>Lithodesmiaceae</taxon>
        <taxon>Ditylum</taxon>
    </lineage>
</organism>
<evidence type="ECO:0000313" key="1">
    <source>
        <dbReference type="EMBL" id="CAD9357993.1"/>
    </source>
</evidence>
<dbReference type="AlphaFoldDB" id="A0A7S2EUC6"/>
<dbReference type="EMBL" id="HBGN01039535">
    <property type="protein sequence ID" value="CAD9357993.1"/>
    <property type="molecule type" value="Transcribed_RNA"/>
</dbReference>
<reference evidence="1" key="1">
    <citation type="submission" date="2021-01" db="EMBL/GenBank/DDBJ databases">
        <authorList>
            <person name="Corre E."/>
            <person name="Pelletier E."/>
            <person name="Niang G."/>
            <person name="Scheremetjew M."/>
            <person name="Finn R."/>
            <person name="Kale V."/>
            <person name="Holt S."/>
            <person name="Cochrane G."/>
            <person name="Meng A."/>
            <person name="Brown T."/>
            <person name="Cohen L."/>
        </authorList>
    </citation>
    <scope>NUCLEOTIDE SEQUENCE</scope>
    <source>
        <strain evidence="1">Pop2</strain>
    </source>
</reference>
<gene>
    <name evidence="1" type="ORF">DBRI1063_LOCUS25295</name>
</gene>
<proteinExistence type="predicted"/>
<accession>A0A7S2EUC6</accession>
<sequence length="133" mass="14596">MSPSPDKRTRFAMAPMPTSFVLGLVVTVASYASRSDAYTSPMFQASTPMQKTAPSKTEGVEIELPNFDELFNRIQQVSPLARVAMEGGGNGEERGFAAAGESCETLTPKYLRREPSSFFCLVCRQVFFGVWPV</sequence>
<name>A0A7S2EUC6_9STRA</name>
<protein>
    <submittedName>
        <fullName evidence="1">Uncharacterized protein</fullName>
    </submittedName>
</protein>